<evidence type="ECO:0000256" key="6">
    <source>
        <dbReference type="RuleBase" id="RU361218"/>
    </source>
</evidence>
<feature type="transmembrane region" description="Helical" evidence="6">
    <location>
        <begin position="209"/>
        <end position="231"/>
    </location>
</feature>
<dbReference type="OrthoDB" id="10033535at2759"/>
<evidence type="ECO:0000256" key="1">
    <source>
        <dbReference type="ARBA" id="ARBA00004141"/>
    </source>
</evidence>
<dbReference type="InterPro" id="IPR018499">
    <property type="entry name" value="Tetraspanin/Peripherin"/>
</dbReference>
<organism evidence="7 8">
    <name type="scientific">Anabarilius grahami</name>
    <name type="common">Kanglang fish</name>
    <name type="synonym">Barilius grahami</name>
    <dbReference type="NCBI Taxonomy" id="495550"/>
    <lineage>
        <taxon>Eukaryota</taxon>
        <taxon>Metazoa</taxon>
        <taxon>Chordata</taxon>
        <taxon>Craniata</taxon>
        <taxon>Vertebrata</taxon>
        <taxon>Euteleostomi</taxon>
        <taxon>Actinopterygii</taxon>
        <taxon>Neopterygii</taxon>
        <taxon>Teleostei</taxon>
        <taxon>Ostariophysi</taxon>
        <taxon>Cypriniformes</taxon>
        <taxon>Xenocyprididae</taxon>
        <taxon>Xenocypridinae</taxon>
        <taxon>Xenocypridinae incertae sedis</taxon>
        <taxon>Anabarilius</taxon>
    </lineage>
</organism>
<feature type="transmembrane region" description="Helical" evidence="6">
    <location>
        <begin position="7"/>
        <end position="33"/>
    </location>
</feature>
<evidence type="ECO:0000256" key="4">
    <source>
        <dbReference type="ARBA" id="ARBA00022989"/>
    </source>
</evidence>
<dbReference type="SUPFAM" id="SSF48652">
    <property type="entry name" value="Tetraspanin"/>
    <property type="match status" value="1"/>
</dbReference>
<dbReference type="PIRSF" id="PIRSF002419">
    <property type="entry name" value="Tetraspanin"/>
    <property type="match status" value="1"/>
</dbReference>
<protein>
    <recommendedName>
        <fullName evidence="6">Tetraspanin</fullName>
    </recommendedName>
</protein>
<dbReference type="Gene3D" id="1.10.1450.10">
    <property type="entry name" value="Tetraspanin"/>
    <property type="match status" value="1"/>
</dbReference>
<evidence type="ECO:0000313" key="7">
    <source>
        <dbReference type="EMBL" id="ROL55134.1"/>
    </source>
</evidence>
<comment type="caution">
    <text evidence="7">The sequence shown here is derived from an EMBL/GenBank/DDBJ whole genome shotgun (WGS) entry which is preliminary data.</text>
</comment>
<dbReference type="Pfam" id="PF00335">
    <property type="entry name" value="Tetraspanin"/>
    <property type="match status" value="1"/>
</dbReference>
<feature type="transmembrane region" description="Helical" evidence="6">
    <location>
        <begin position="83"/>
        <end position="103"/>
    </location>
</feature>
<comment type="subcellular location">
    <subcellularLocation>
        <location evidence="1 6">Membrane</location>
        <topology evidence="1 6">Multi-pass membrane protein</topology>
    </subcellularLocation>
</comment>
<dbReference type="PANTHER" id="PTHR19282">
    <property type="entry name" value="TETRASPANIN"/>
    <property type="match status" value="1"/>
</dbReference>
<dbReference type="EMBL" id="RJVU01001704">
    <property type="protein sequence ID" value="ROL55134.1"/>
    <property type="molecule type" value="Genomic_DNA"/>
</dbReference>
<comment type="similarity">
    <text evidence="2 6">Belongs to the tetraspanin (TM4SF) family.</text>
</comment>
<gene>
    <name evidence="7" type="ORF">DPX16_5419</name>
</gene>
<name>A0A3N0ZA53_ANAGA</name>
<evidence type="ECO:0000256" key="2">
    <source>
        <dbReference type="ARBA" id="ARBA00006840"/>
    </source>
</evidence>
<evidence type="ECO:0000256" key="5">
    <source>
        <dbReference type="ARBA" id="ARBA00023136"/>
    </source>
</evidence>
<dbReference type="AlphaFoldDB" id="A0A3N0ZA53"/>
<evidence type="ECO:0000256" key="3">
    <source>
        <dbReference type="ARBA" id="ARBA00022692"/>
    </source>
</evidence>
<reference evidence="7 8" key="1">
    <citation type="submission" date="2018-10" db="EMBL/GenBank/DDBJ databases">
        <title>Genome assembly for a Yunnan-Guizhou Plateau 3E fish, Anabarilius grahami (Regan), and its evolutionary and genetic applications.</title>
        <authorList>
            <person name="Jiang W."/>
        </authorList>
    </citation>
    <scope>NUCLEOTIDE SEQUENCE [LARGE SCALE GENOMIC DNA]</scope>
    <source>
        <strain evidence="7">AG-KIZ</strain>
        <tissue evidence="7">Muscle</tissue>
    </source>
</reference>
<keyword evidence="5 6" id="KW-0472">Membrane</keyword>
<accession>A0A3N0ZA53</accession>
<feature type="transmembrane region" description="Helical" evidence="6">
    <location>
        <begin position="45"/>
        <end position="71"/>
    </location>
</feature>
<dbReference type="PANTHER" id="PTHR19282:SF477">
    <property type="entry name" value="TETRASPANIN"/>
    <property type="match status" value="1"/>
</dbReference>
<evidence type="ECO:0000313" key="8">
    <source>
        <dbReference type="Proteomes" id="UP000281406"/>
    </source>
</evidence>
<proteinExistence type="inferred from homology"/>
<dbReference type="InterPro" id="IPR000301">
    <property type="entry name" value="Tetraspanin_animals"/>
</dbReference>
<keyword evidence="8" id="KW-1185">Reference proteome</keyword>
<dbReference type="PRINTS" id="PR00259">
    <property type="entry name" value="TMFOUR"/>
</dbReference>
<dbReference type="GO" id="GO:0005886">
    <property type="term" value="C:plasma membrane"/>
    <property type="evidence" value="ECO:0007669"/>
    <property type="project" value="TreeGrafter"/>
</dbReference>
<dbReference type="Proteomes" id="UP000281406">
    <property type="component" value="Unassembled WGS sequence"/>
</dbReference>
<keyword evidence="4 6" id="KW-1133">Transmembrane helix</keyword>
<sequence>MAVLRRVFGIFLKIACLLLLLAGITGLFGSFLLHKYRFYSLFFSSFYITLPALLAVVGGVILLISGCFGCLVSNKKPSCLHGLFVYILIIVFCVVGTTAALAYSHKRKLDVDLAPLKDVFQNYSGNSQDPNTKAVDALQRELRCCGVNNYTDWLETPWFNHSSKDEVPLSCCNKTFHYCNGTLDFPVLINNEGCQIKLEKKLLLVVDSIMITSLVVFFVMVMSWIAVAQLMRHQPPQEYRILDKE</sequence>
<dbReference type="InterPro" id="IPR008952">
    <property type="entry name" value="Tetraspanin_EC2_sf"/>
</dbReference>
<keyword evidence="3 6" id="KW-0812">Transmembrane</keyword>